<dbReference type="PANTHER" id="PTHR22807:SF30">
    <property type="entry name" value="28S RRNA (CYTOSINE(4447)-C(5))-METHYLTRANSFERASE-RELATED"/>
    <property type="match status" value="1"/>
</dbReference>
<evidence type="ECO:0000313" key="10">
    <source>
        <dbReference type="Proteomes" id="UP001139347"/>
    </source>
</evidence>
<sequence>MGQETLPSAFIEQMKSLLGGELPAFLHSYDLPRTQGLRFNELKATPELKEVVISMFDLKPIPWCPSGYYYSENSRPGKHPYHQAGLYYIQEPSAMSAVELLDPQPGETVLDLAAAPGGKSTHIASKMQGQGLLVSNEIHPERAKILAENVERMGVVNAVVTCAAPDELSRRFPEAFDRIMLDAPCSGEGMFRKDPKALEEWSPSMVDMCATRQRDILDHAYLMLKPGGTMAYSTCTFNRSENEDTMESFTKAYPDMEIVQMKRLWPHLEAGEGHFVAFLRKKESLDQNGSKQRQRKTQDKGKNKAEQSALREFTDWSSNELPGFMPAGIPVLFGESLYLLPSEEPLHISGLKIPRAGLHLAHLKKNRIEPAHALAIALAPQQAKQHVMLTTGDPQVEAYLRGETLQADPSLRGWTLVAVDGLPLGWGKASSGQLKNHYPKGLRQF</sequence>
<dbReference type="InterPro" id="IPR031340">
    <property type="entry name" value="RsmF_methylt_CI"/>
</dbReference>
<evidence type="ECO:0000313" key="9">
    <source>
        <dbReference type="EMBL" id="MCJ8010391.1"/>
    </source>
</evidence>
<evidence type="ECO:0000256" key="3">
    <source>
        <dbReference type="ARBA" id="ARBA00022679"/>
    </source>
</evidence>
<dbReference type="InterPro" id="IPR027391">
    <property type="entry name" value="Nol1_Nop2_Fmu_2"/>
</dbReference>
<dbReference type="InterPro" id="IPR029063">
    <property type="entry name" value="SAM-dependent_MTases_sf"/>
</dbReference>
<accession>A0A9X1WKW8</accession>
<keyword evidence="2 6" id="KW-0489">Methyltransferase</keyword>
<dbReference type="Gene3D" id="2.30.130.60">
    <property type="match status" value="1"/>
</dbReference>
<dbReference type="Gene3D" id="3.40.50.150">
    <property type="entry name" value="Vaccinia Virus protein VP39"/>
    <property type="match status" value="1"/>
</dbReference>
<evidence type="ECO:0000259" key="8">
    <source>
        <dbReference type="PROSITE" id="PS51686"/>
    </source>
</evidence>
<feature type="region of interest" description="Disordered" evidence="7">
    <location>
        <begin position="286"/>
        <end position="309"/>
    </location>
</feature>
<feature type="active site" description="Nucleophile" evidence="6">
    <location>
        <position position="235"/>
    </location>
</feature>
<dbReference type="InterPro" id="IPR031341">
    <property type="entry name" value="Methyltr_RsmF_N"/>
</dbReference>
<dbReference type="InterPro" id="IPR049560">
    <property type="entry name" value="MeTrfase_RsmB-F_NOP2_cat"/>
</dbReference>
<dbReference type="CDD" id="cd02440">
    <property type="entry name" value="AdoMet_MTases"/>
    <property type="match status" value="1"/>
</dbReference>
<dbReference type="Gene3D" id="3.30.70.1170">
    <property type="entry name" value="Sun protein, domain 3"/>
    <property type="match status" value="1"/>
</dbReference>
<evidence type="ECO:0000256" key="5">
    <source>
        <dbReference type="ARBA" id="ARBA00022884"/>
    </source>
</evidence>
<dbReference type="RefSeq" id="WP_244718300.1">
    <property type="nucleotide sequence ID" value="NZ_JALIRP010000001.1"/>
</dbReference>
<evidence type="ECO:0000256" key="7">
    <source>
        <dbReference type="SAM" id="MobiDB-lite"/>
    </source>
</evidence>
<name>A0A9X1WKW8_9BACL</name>
<feature type="binding site" evidence="6">
    <location>
        <position position="137"/>
    </location>
    <ligand>
        <name>S-adenosyl-L-methionine</name>
        <dbReference type="ChEBI" id="CHEBI:59789"/>
    </ligand>
</feature>
<protein>
    <submittedName>
        <fullName evidence="9">RsmF rRNA methyltransferase first C-terminal domain-containing protein</fullName>
    </submittedName>
</protein>
<keyword evidence="4 6" id="KW-0949">S-adenosyl-L-methionine</keyword>
<dbReference type="PANTHER" id="PTHR22807">
    <property type="entry name" value="NOP2 YEAST -RELATED NOL1/NOP2/FMU SUN DOMAIN-CONTAINING"/>
    <property type="match status" value="1"/>
</dbReference>
<dbReference type="GO" id="GO:0008173">
    <property type="term" value="F:RNA methyltransferase activity"/>
    <property type="evidence" value="ECO:0007669"/>
    <property type="project" value="InterPro"/>
</dbReference>
<dbReference type="GO" id="GO:0003723">
    <property type="term" value="F:RNA binding"/>
    <property type="evidence" value="ECO:0007669"/>
    <property type="project" value="UniProtKB-UniRule"/>
</dbReference>
<dbReference type="InterPro" id="IPR023267">
    <property type="entry name" value="RCMT"/>
</dbReference>
<dbReference type="Proteomes" id="UP001139347">
    <property type="component" value="Unassembled WGS sequence"/>
</dbReference>
<feature type="compositionally biased region" description="Basic and acidic residues" evidence="7">
    <location>
        <begin position="296"/>
        <end position="305"/>
    </location>
</feature>
<evidence type="ECO:0000256" key="6">
    <source>
        <dbReference type="PROSITE-ProRule" id="PRU01023"/>
    </source>
</evidence>
<dbReference type="Pfam" id="PF17125">
    <property type="entry name" value="Methyltr_RsmF_N"/>
    <property type="match status" value="1"/>
</dbReference>
<comment type="caution">
    <text evidence="9">The sequence shown here is derived from an EMBL/GenBank/DDBJ whole genome shotgun (WGS) entry which is preliminary data.</text>
</comment>
<proteinExistence type="inferred from homology"/>
<keyword evidence="10" id="KW-1185">Reference proteome</keyword>
<dbReference type="InterPro" id="IPR001678">
    <property type="entry name" value="MeTrfase_RsmB-F_NOP2_dom"/>
</dbReference>
<dbReference type="AlphaFoldDB" id="A0A9X1WKW8"/>
<keyword evidence="5 6" id="KW-0694">RNA-binding</keyword>
<dbReference type="PRINTS" id="PR02008">
    <property type="entry name" value="RCMTFAMILY"/>
</dbReference>
<dbReference type="Pfam" id="PF01189">
    <property type="entry name" value="Methyltr_RsmB-F"/>
    <property type="match status" value="1"/>
</dbReference>
<feature type="binding site" evidence="6">
    <location>
        <begin position="113"/>
        <end position="119"/>
    </location>
    <ligand>
        <name>S-adenosyl-L-methionine</name>
        <dbReference type="ChEBI" id="CHEBI:59789"/>
    </ligand>
</feature>
<evidence type="ECO:0000256" key="1">
    <source>
        <dbReference type="ARBA" id="ARBA00022490"/>
    </source>
</evidence>
<feature type="binding site" evidence="6">
    <location>
        <position position="182"/>
    </location>
    <ligand>
        <name>S-adenosyl-L-methionine</name>
        <dbReference type="ChEBI" id="CHEBI:59789"/>
    </ligand>
</feature>
<dbReference type="EMBL" id="JALIRP010000001">
    <property type="protein sequence ID" value="MCJ8010391.1"/>
    <property type="molecule type" value="Genomic_DNA"/>
</dbReference>
<keyword evidence="3 6" id="KW-0808">Transferase</keyword>
<dbReference type="SUPFAM" id="SSF53335">
    <property type="entry name" value="S-adenosyl-L-methionine-dependent methyltransferases"/>
    <property type="match status" value="1"/>
</dbReference>
<comment type="caution">
    <text evidence="6">Lacks conserved residue(s) required for the propagation of feature annotation.</text>
</comment>
<comment type="similarity">
    <text evidence="6">Belongs to the class I-like SAM-binding methyltransferase superfamily. RsmB/NOP family.</text>
</comment>
<dbReference type="GO" id="GO:0001510">
    <property type="term" value="P:RNA methylation"/>
    <property type="evidence" value="ECO:0007669"/>
    <property type="project" value="InterPro"/>
</dbReference>
<dbReference type="Pfam" id="PF17126">
    <property type="entry name" value="RsmF_methylt_CI"/>
    <property type="match status" value="1"/>
</dbReference>
<keyword evidence="1" id="KW-0963">Cytoplasm</keyword>
<organism evidence="9 10">
    <name type="scientific">Paenibacillus mangrovi</name>
    <dbReference type="NCBI Taxonomy" id="2931978"/>
    <lineage>
        <taxon>Bacteria</taxon>
        <taxon>Bacillati</taxon>
        <taxon>Bacillota</taxon>
        <taxon>Bacilli</taxon>
        <taxon>Bacillales</taxon>
        <taxon>Paenibacillaceae</taxon>
        <taxon>Paenibacillus</taxon>
    </lineage>
</organism>
<dbReference type="PROSITE" id="PS51686">
    <property type="entry name" value="SAM_MT_RSMB_NOP"/>
    <property type="match status" value="1"/>
</dbReference>
<reference evidence="9" key="1">
    <citation type="submission" date="2022-04" db="EMBL/GenBank/DDBJ databases">
        <title>Paenibacillus mangrovi sp. nov., a novel endophytic bacterium isolated from bark of Kandelia candel.</title>
        <authorList>
            <person name="Tuo L."/>
        </authorList>
    </citation>
    <scope>NUCLEOTIDE SEQUENCE</scope>
    <source>
        <strain evidence="9">KQZ6P-2</strain>
    </source>
</reference>
<evidence type="ECO:0000256" key="2">
    <source>
        <dbReference type="ARBA" id="ARBA00022603"/>
    </source>
</evidence>
<evidence type="ECO:0000256" key="4">
    <source>
        <dbReference type="ARBA" id="ARBA00022691"/>
    </source>
</evidence>
<dbReference type="Pfam" id="PF13636">
    <property type="entry name" value="Methyltranf_PUA"/>
    <property type="match status" value="1"/>
</dbReference>
<dbReference type="CDD" id="cd21147">
    <property type="entry name" value="RsmF_methylt_CTD1"/>
    <property type="match status" value="1"/>
</dbReference>
<gene>
    <name evidence="9" type="ORF">MUG84_01370</name>
</gene>
<feature type="domain" description="SAM-dependent MTase RsmB/NOP-type" evidence="8">
    <location>
        <begin position="25"/>
        <end position="296"/>
    </location>
</feature>